<evidence type="ECO:0000313" key="2">
    <source>
        <dbReference type="Proteomes" id="UP001253848"/>
    </source>
</evidence>
<evidence type="ECO:0000313" key="1">
    <source>
        <dbReference type="EMBL" id="MDT0686991.1"/>
    </source>
</evidence>
<sequence>MMMVKVKFDKGTIGYVHDHFLSLPMLPPENLKTIDGKSEILEAGDTFFVQPNLRHGQSVWKQGL</sequence>
<organism evidence="1 2">
    <name type="scientific">Autumnicola psychrophila</name>
    <dbReference type="NCBI Taxonomy" id="3075592"/>
    <lineage>
        <taxon>Bacteria</taxon>
        <taxon>Pseudomonadati</taxon>
        <taxon>Bacteroidota</taxon>
        <taxon>Flavobacteriia</taxon>
        <taxon>Flavobacteriales</taxon>
        <taxon>Flavobacteriaceae</taxon>
        <taxon>Autumnicola</taxon>
    </lineage>
</organism>
<dbReference type="RefSeq" id="WP_311500296.1">
    <property type="nucleotide sequence ID" value="NZ_JAVRHN010000008.1"/>
</dbReference>
<dbReference type="Proteomes" id="UP001253848">
    <property type="component" value="Unassembled WGS sequence"/>
</dbReference>
<proteinExistence type="predicted"/>
<protein>
    <submittedName>
        <fullName evidence="1">Uncharacterized protein</fullName>
    </submittedName>
</protein>
<dbReference type="EMBL" id="JAVRHN010000008">
    <property type="protein sequence ID" value="MDT0686991.1"/>
    <property type="molecule type" value="Genomic_DNA"/>
</dbReference>
<name>A0ABU3DTG2_9FLAO</name>
<reference evidence="1 2" key="1">
    <citation type="submission" date="2023-09" db="EMBL/GenBank/DDBJ databases">
        <authorList>
            <person name="Rey-Velasco X."/>
        </authorList>
    </citation>
    <scope>NUCLEOTIDE SEQUENCE [LARGE SCALE GENOMIC DNA]</scope>
    <source>
        <strain evidence="1 2">F225</strain>
    </source>
</reference>
<keyword evidence="2" id="KW-1185">Reference proteome</keyword>
<gene>
    <name evidence="1" type="ORF">RM541_11500</name>
</gene>
<accession>A0ABU3DTG2</accession>
<comment type="caution">
    <text evidence="1">The sequence shown here is derived from an EMBL/GenBank/DDBJ whole genome shotgun (WGS) entry which is preliminary data.</text>
</comment>